<evidence type="ECO:0000256" key="1">
    <source>
        <dbReference type="ARBA" id="ARBA00009437"/>
    </source>
</evidence>
<evidence type="ECO:0000256" key="3">
    <source>
        <dbReference type="ARBA" id="ARBA00023125"/>
    </source>
</evidence>
<keyword evidence="2" id="KW-0805">Transcription regulation</keyword>
<dbReference type="Proteomes" id="UP001265700">
    <property type="component" value="Unassembled WGS sequence"/>
</dbReference>
<comment type="similarity">
    <text evidence="1">Belongs to the LysR transcriptional regulatory family.</text>
</comment>
<dbReference type="InterPro" id="IPR036390">
    <property type="entry name" value="WH_DNA-bd_sf"/>
</dbReference>
<reference evidence="6 7" key="1">
    <citation type="submission" date="2023-07" db="EMBL/GenBank/DDBJ databases">
        <title>Sorghum-associated microbial communities from plants grown in Nebraska, USA.</title>
        <authorList>
            <person name="Schachtman D."/>
        </authorList>
    </citation>
    <scope>NUCLEOTIDE SEQUENCE [LARGE SCALE GENOMIC DNA]</scope>
    <source>
        <strain evidence="6 7">4249</strain>
    </source>
</reference>
<keyword evidence="3 6" id="KW-0238">DNA-binding</keyword>
<keyword evidence="7" id="KW-1185">Reference proteome</keyword>
<dbReference type="PANTHER" id="PTHR30537">
    <property type="entry name" value="HTH-TYPE TRANSCRIPTIONAL REGULATOR"/>
    <property type="match status" value="1"/>
</dbReference>
<dbReference type="InterPro" id="IPR000847">
    <property type="entry name" value="LysR_HTH_N"/>
</dbReference>
<dbReference type="InterPro" id="IPR058163">
    <property type="entry name" value="LysR-type_TF_proteobact-type"/>
</dbReference>
<dbReference type="PANTHER" id="PTHR30537:SF79">
    <property type="entry name" value="TRANSCRIPTIONAL REGULATOR-RELATED"/>
    <property type="match status" value="1"/>
</dbReference>
<dbReference type="InterPro" id="IPR005119">
    <property type="entry name" value="LysR_subst-bd"/>
</dbReference>
<evidence type="ECO:0000256" key="2">
    <source>
        <dbReference type="ARBA" id="ARBA00023015"/>
    </source>
</evidence>
<dbReference type="InterPro" id="IPR036388">
    <property type="entry name" value="WH-like_DNA-bd_sf"/>
</dbReference>
<dbReference type="Pfam" id="PF00126">
    <property type="entry name" value="HTH_1"/>
    <property type="match status" value="1"/>
</dbReference>
<keyword evidence="4" id="KW-0804">Transcription</keyword>
<dbReference type="PROSITE" id="PS50931">
    <property type="entry name" value="HTH_LYSR"/>
    <property type="match status" value="1"/>
</dbReference>
<proteinExistence type="inferred from homology"/>
<gene>
    <name evidence="6" type="ORF">J2W49_004677</name>
</gene>
<evidence type="ECO:0000313" key="6">
    <source>
        <dbReference type="EMBL" id="MDR7152699.1"/>
    </source>
</evidence>
<evidence type="ECO:0000256" key="4">
    <source>
        <dbReference type="ARBA" id="ARBA00023163"/>
    </source>
</evidence>
<dbReference type="SUPFAM" id="SSF53850">
    <property type="entry name" value="Periplasmic binding protein-like II"/>
    <property type="match status" value="1"/>
</dbReference>
<dbReference type="Gene3D" id="3.40.190.10">
    <property type="entry name" value="Periplasmic binding protein-like II"/>
    <property type="match status" value="2"/>
</dbReference>
<feature type="domain" description="HTH lysR-type" evidence="5">
    <location>
        <begin position="12"/>
        <end position="69"/>
    </location>
</feature>
<protein>
    <submittedName>
        <fullName evidence="6">DNA-binding transcriptional LysR family regulator</fullName>
    </submittedName>
</protein>
<evidence type="ECO:0000259" key="5">
    <source>
        <dbReference type="PROSITE" id="PS50931"/>
    </source>
</evidence>
<dbReference type="RefSeq" id="WP_310321709.1">
    <property type="nucleotide sequence ID" value="NZ_JAVDWU010000013.1"/>
</dbReference>
<accession>A0ABU1WU46</accession>
<sequence length="300" mass="32837">MNHSSSHAPALPPIDALLAVLAAYRCGSFTGAADELNITHGAVSRRIGAVEQWVGAPVFERHGRGVRLTLEGQRCVSVFTQTLETLETARLASGGPQALEVVRISVVPSFARLWLLPRLSAVEGVPPVFRLAIDVEQRFADLDEVDLAVRYGRGNWPDGLTIPLFQETLVPAASPALAHLMGQSPSPSEMLRHVLVHDSDPGPWRHWLRSQGTGYSLRPQDRQFPDYDLALQAAAGGHGIVLLRRPYADAYLTDGRLLTLSDVEQPNPQRFHLLARKGPMRRPVKLLIDRLVSQSAASIV</sequence>
<evidence type="ECO:0000313" key="7">
    <source>
        <dbReference type="Proteomes" id="UP001265700"/>
    </source>
</evidence>
<dbReference type="EMBL" id="JAVDWU010000013">
    <property type="protein sequence ID" value="MDR7152699.1"/>
    <property type="molecule type" value="Genomic_DNA"/>
</dbReference>
<dbReference type="GO" id="GO:0003677">
    <property type="term" value="F:DNA binding"/>
    <property type="evidence" value="ECO:0007669"/>
    <property type="project" value="UniProtKB-KW"/>
</dbReference>
<dbReference type="Pfam" id="PF03466">
    <property type="entry name" value="LysR_substrate"/>
    <property type="match status" value="1"/>
</dbReference>
<organism evidence="6 7">
    <name type="scientific">Hydrogenophaga palleronii</name>
    <dbReference type="NCBI Taxonomy" id="65655"/>
    <lineage>
        <taxon>Bacteria</taxon>
        <taxon>Pseudomonadati</taxon>
        <taxon>Pseudomonadota</taxon>
        <taxon>Betaproteobacteria</taxon>
        <taxon>Burkholderiales</taxon>
        <taxon>Comamonadaceae</taxon>
        <taxon>Hydrogenophaga</taxon>
    </lineage>
</organism>
<name>A0ABU1WU46_9BURK</name>
<dbReference type="SUPFAM" id="SSF46785">
    <property type="entry name" value="Winged helix' DNA-binding domain"/>
    <property type="match status" value="1"/>
</dbReference>
<comment type="caution">
    <text evidence="6">The sequence shown here is derived from an EMBL/GenBank/DDBJ whole genome shotgun (WGS) entry which is preliminary data.</text>
</comment>
<dbReference type="Gene3D" id="1.10.10.10">
    <property type="entry name" value="Winged helix-like DNA-binding domain superfamily/Winged helix DNA-binding domain"/>
    <property type="match status" value="1"/>
</dbReference>